<keyword evidence="1" id="KW-0233">DNA recombination</keyword>
<reference evidence="4 5" key="1">
    <citation type="journal article" date="2015" name="Genome Biol. Evol.">
        <title>Comparative Genomics of a Bacterivorous Green Alga Reveals Evolutionary Causalities and Consequences of Phago-Mixotrophic Mode of Nutrition.</title>
        <authorList>
            <person name="Burns J.A."/>
            <person name="Paasch A."/>
            <person name="Narechania A."/>
            <person name="Kim E."/>
        </authorList>
    </citation>
    <scope>NUCLEOTIDE SEQUENCE [LARGE SCALE GENOMIC DNA]</scope>
    <source>
        <strain evidence="4 5">PLY_AMNH</strain>
    </source>
</reference>
<dbReference type="GO" id="GO:0009007">
    <property type="term" value="F:site-specific DNA-methyltransferase (adenine-specific) activity"/>
    <property type="evidence" value="ECO:0007669"/>
    <property type="project" value="InterPro"/>
</dbReference>
<dbReference type="Pfam" id="PF05869">
    <property type="entry name" value="Dam"/>
    <property type="match status" value="1"/>
</dbReference>
<dbReference type="Pfam" id="PF00078">
    <property type="entry name" value="RVT_1"/>
    <property type="match status" value="1"/>
</dbReference>
<feature type="domain" description="Reverse transcriptase" evidence="3">
    <location>
        <begin position="1093"/>
        <end position="1279"/>
    </location>
</feature>
<dbReference type="EMBL" id="LGRX02026943">
    <property type="protein sequence ID" value="KAK3250046.1"/>
    <property type="molecule type" value="Genomic_DNA"/>
</dbReference>
<gene>
    <name evidence="4" type="ORF">CYMTET_40546</name>
</gene>
<proteinExistence type="predicted"/>
<dbReference type="Gene3D" id="1.10.443.10">
    <property type="entry name" value="Intergrase catalytic core"/>
    <property type="match status" value="1"/>
</dbReference>
<dbReference type="GO" id="GO:0015074">
    <property type="term" value="P:DNA integration"/>
    <property type="evidence" value="ECO:0007669"/>
    <property type="project" value="InterPro"/>
</dbReference>
<evidence type="ECO:0000313" key="5">
    <source>
        <dbReference type="Proteomes" id="UP001190700"/>
    </source>
</evidence>
<sequence length="2008" mass="226562">MTARRDARVMTAQRDAWVMTARRDAWIMTARRDAWVMTAQRDVWLMTAWRDAWVMTARRDAWVMTARRDAWVMTARRGAWMMTARRDAWMMTARRDAWVMTAQRDAWVMTARRDAWVMTAQRDAWVMTARRDAWVMTARRDAWVMTARRDAWVMTARRDARVMTARRDARVMTARRDAQVMTARRDAWVMTAQQDEWVMTARRDAWVMTARRDEWVMTARRDARVMTVQQDQGSYGQPTEKDAGTQTDISGVRTPLEDRTDRRDWSHPVFVPCKCKFNCPYWDPRYPYEGIAAVAKLMELAQPSRATTKVEVLEDRKDMLIEFQRLEDAIVEDMPRDLEGPTDDLVEVGLLGTDRRVVRGEWPLGEPGARWESLRGVATKDRRRVLAWATAAGDMQEEVRPGSQASPHGSGSPGSSGPSPRGVLRTESEVQRMVDAAVAAALAGHGVSGQGGSRKPDPPASLREVARASTGKRKGWSWAECERVITEIRVAAARQAADLARVKHSFGRHPARRVEPWEFELVDSKFPACKQEQCGLEELPERAKVRTKHLYAYIDLALRELADMQQALASVPGIAQPAFDEEWAAAAAKSKKRRAVKQHVESDGEDSESEERKRAAAKARFGSLRTATDEELRRALDGSLAVKDITRPPGEIAVPARPFLPAGGALKGMDIRVSRPGGDYEEGAAEWRLDAKKGLVLEAKAKHCRSFDEWDENFTVLACKAPEDARDLLLQFRKWMRLMSLDYAWDHLRKFYDHLCVRMEKEASTTFELVSYTAHWEMYKRDKGIKEKGYGGGGGGGGSSWNAVGTGSRYSKKPRVSDPEQPEASVVKPDKPGKRRDGKRSQSVCFDHNSLAGCGRKTCKFAHHCIKCESKNHVHYEGHECTAPAEGEIVVEPEEEREDGVMMASGDQEPEPAGETCEMQVEDAEPWWARLRRLLVAPVWDAAGAPLPAAPAAASAPAVFPAGTGCGEHYPAVAESRSARWPALRAAIVEGAMARGLSGTGTTEEERARFQQEVRDVGAQVPLMSERAHLLAEALKDWPDVAFLVRGAACGVGFPFAGEEPDEPYVVENYVGDEHAEAMTAELVKEMAAGRIFDARDWLPRGVSALGMVERLRKGKLKYRPVWDYSRPSFVGVNDWIELQKDEFTSVKDAYALLRPGMYMVKVDLEEAYRSLPVASQYWAAQCFQWRGKRYMDTRSPFGNRALPGIFMRYTRAIVAWMQAQGVPCVGYLDDFFMVARTAAEAQEMMDLLIEFVTMLGFKVNRAKCEGPARRMEFLGVLLCTDGEVCTASIDEERVQQVTDKLREMRAEAATGPVRRRKLESLLGLLAFCAQVVWGLSLYTRQGFALVAATAGRSRVTVNTGVMQDLKVVERVIRLYNGRKVVLHKEDVHEDAFATDASLRKGMGGHCQPDYFLVSWEDLAEMPQRDFYPFTSKAKSHINYLELFAVWWALALWAHRLSGWTLVVRIDNQCALTQVDKFWGPVEYIPLLRKIFYLCAQHDIRLRPKYISSKDNLLADLLSRLKLEEFHMRWAMRKREVLWRQDRDDWQFSPVLFAEMDEEFGPFTLDACVASSRANAFCVRSWSAEDDARVKSFDGLNTWANLPFSVMYEILLNFLKCKRRQQMGTGGCFLVPVWEGDEAYELVSGMREVFRPVRKYRAGTMLFTAPALDGKGRSEWGPTRWDVLVDGAYAESTQRSYDTGVKAFLTFCVRFACLGTLEPLLPASDATLARFIAFSAWFVQPGTIKSYLAGVRSLHLQQGVEWTPVAHRFWVAAALQGVRRQWDRPAKPVMPITLRDLARMAEFADLESITGLAMWAAILVGFYGLFRKDNLTTGKSQAWNARGALVREDVLFAEDGDVVWIRVRHSKTIQCGERYHWVPLVAVPGSRLCPVEALRRLMLATEGLPDEAPLFQVEGRGKRGALVPMSHTALVAGLKSLAVQVGLDPARYAGHSLRRGGATAAMRLNVERLYIKLQGDWKSDCWERYCELDDEQRLILPAAFAEAAKELS</sequence>
<evidence type="ECO:0000256" key="1">
    <source>
        <dbReference type="ARBA" id="ARBA00023172"/>
    </source>
</evidence>
<dbReference type="InterPro" id="IPR008593">
    <property type="entry name" value="Dam_MeTrfase"/>
</dbReference>
<name>A0AAE0C7R8_9CHLO</name>
<dbReference type="InterPro" id="IPR011010">
    <property type="entry name" value="DNA_brk_join_enz"/>
</dbReference>
<dbReference type="GO" id="GO:0003677">
    <property type="term" value="F:DNA binding"/>
    <property type="evidence" value="ECO:0007669"/>
    <property type="project" value="InterPro"/>
</dbReference>
<dbReference type="SUPFAM" id="SSF56672">
    <property type="entry name" value="DNA/RNA polymerases"/>
    <property type="match status" value="1"/>
</dbReference>
<dbReference type="Gene3D" id="3.30.70.270">
    <property type="match status" value="1"/>
</dbReference>
<feature type="region of interest" description="Disordered" evidence="2">
    <location>
        <begin position="393"/>
        <end position="424"/>
    </location>
</feature>
<feature type="compositionally biased region" description="Low complexity" evidence="2">
    <location>
        <begin position="401"/>
        <end position="420"/>
    </location>
</feature>
<feature type="compositionally biased region" description="Gly residues" evidence="2">
    <location>
        <begin position="790"/>
        <end position="799"/>
    </location>
</feature>
<organism evidence="4 5">
    <name type="scientific">Cymbomonas tetramitiformis</name>
    <dbReference type="NCBI Taxonomy" id="36881"/>
    <lineage>
        <taxon>Eukaryota</taxon>
        <taxon>Viridiplantae</taxon>
        <taxon>Chlorophyta</taxon>
        <taxon>Pyramimonadophyceae</taxon>
        <taxon>Pyramimonadales</taxon>
        <taxon>Pyramimonadaceae</taxon>
        <taxon>Cymbomonas</taxon>
    </lineage>
</organism>
<dbReference type="InterPro" id="IPR052055">
    <property type="entry name" value="Hepadnavirus_pol/RT"/>
</dbReference>
<evidence type="ECO:0000259" key="3">
    <source>
        <dbReference type="PROSITE" id="PS50878"/>
    </source>
</evidence>
<dbReference type="GO" id="GO:0006310">
    <property type="term" value="P:DNA recombination"/>
    <property type="evidence" value="ECO:0007669"/>
    <property type="project" value="UniProtKB-KW"/>
</dbReference>
<dbReference type="PROSITE" id="PS50878">
    <property type="entry name" value="RT_POL"/>
    <property type="match status" value="1"/>
</dbReference>
<feature type="region of interest" description="Disordered" evidence="2">
    <location>
        <begin position="790"/>
        <end position="842"/>
    </location>
</feature>
<feature type="region of interest" description="Disordered" evidence="2">
    <location>
        <begin position="227"/>
        <end position="251"/>
    </location>
</feature>
<dbReference type="SUPFAM" id="SSF56349">
    <property type="entry name" value="DNA breaking-rejoining enzymes"/>
    <property type="match status" value="1"/>
</dbReference>
<evidence type="ECO:0000256" key="2">
    <source>
        <dbReference type="SAM" id="MobiDB-lite"/>
    </source>
</evidence>
<feature type="compositionally biased region" description="Polar residues" evidence="2">
    <location>
        <begin position="227"/>
        <end position="237"/>
    </location>
</feature>
<dbReference type="CDD" id="cd09275">
    <property type="entry name" value="RNase_HI_RT_DIRS1"/>
    <property type="match status" value="1"/>
</dbReference>
<evidence type="ECO:0000313" key="4">
    <source>
        <dbReference type="EMBL" id="KAK3250046.1"/>
    </source>
</evidence>
<dbReference type="SUPFAM" id="SSF47823">
    <property type="entry name" value="lambda integrase-like, N-terminal domain"/>
    <property type="match status" value="1"/>
</dbReference>
<feature type="compositionally biased region" description="Polar residues" evidence="2">
    <location>
        <begin position="800"/>
        <end position="809"/>
    </location>
</feature>
<dbReference type="InterPro" id="IPR043502">
    <property type="entry name" value="DNA/RNA_pol_sf"/>
</dbReference>
<dbReference type="PANTHER" id="PTHR33050:SF7">
    <property type="entry name" value="RIBONUCLEASE H"/>
    <property type="match status" value="1"/>
</dbReference>
<dbReference type="InterPro" id="IPR043128">
    <property type="entry name" value="Rev_trsase/Diguanyl_cyclase"/>
</dbReference>
<protein>
    <recommendedName>
        <fullName evidence="3">Reverse transcriptase domain-containing protein</fullName>
    </recommendedName>
</protein>
<dbReference type="Gene3D" id="3.10.10.10">
    <property type="entry name" value="HIV Type 1 Reverse Transcriptase, subunit A, domain 1"/>
    <property type="match status" value="1"/>
</dbReference>
<feature type="region of interest" description="Disordered" evidence="2">
    <location>
        <begin position="590"/>
        <end position="614"/>
    </location>
</feature>
<feature type="region of interest" description="Disordered" evidence="2">
    <location>
        <begin position="445"/>
        <end position="469"/>
    </location>
</feature>
<dbReference type="Proteomes" id="UP001190700">
    <property type="component" value="Unassembled WGS sequence"/>
</dbReference>
<dbReference type="PANTHER" id="PTHR33050">
    <property type="entry name" value="REVERSE TRANSCRIPTASE DOMAIN-CONTAINING PROTEIN"/>
    <property type="match status" value="1"/>
</dbReference>
<dbReference type="GO" id="GO:0009307">
    <property type="term" value="P:DNA restriction-modification system"/>
    <property type="evidence" value="ECO:0007669"/>
    <property type="project" value="InterPro"/>
</dbReference>
<keyword evidence="5" id="KW-1185">Reference proteome</keyword>
<accession>A0AAE0C7R8</accession>
<comment type="caution">
    <text evidence="4">The sequence shown here is derived from an EMBL/GenBank/DDBJ whole genome shotgun (WGS) entry which is preliminary data.</text>
</comment>
<dbReference type="InterPro" id="IPR000477">
    <property type="entry name" value="RT_dom"/>
</dbReference>
<dbReference type="InterPro" id="IPR013762">
    <property type="entry name" value="Integrase-like_cat_sf"/>
</dbReference>